<accession>A0AA37RYW9</accession>
<evidence type="ECO:0000313" key="7">
    <source>
        <dbReference type="Proteomes" id="UP001161422"/>
    </source>
</evidence>
<feature type="compositionally biased region" description="Polar residues" evidence="3">
    <location>
        <begin position="373"/>
        <end position="382"/>
    </location>
</feature>
<dbReference type="NCBIfam" id="TIGR01730">
    <property type="entry name" value="RND_mfp"/>
    <property type="match status" value="1"/>
</dbReference>
<gene>
    <name evidence="6" type="ORF">GCM10007895_33320</name>
</gene>
<dbReference type="Gene3D" id="2.40.50.100">
    <property type="match status" value="2"/>
</dbReference>
<evidence type="ECO:0000256" key="2">
    <source>
        <dbReference type="SAM" id="Coils"/>
    </source>
</evidence>
<name>A0AA37RYW9_9GAMM</name>
<comment type="similarity">
    <text evidence="1">Belongs to the membrane fusion protein (MFP) (TC 8.A.1) family.</text>
</comment>
<dbReference type="GO" id="GO:1990281">
    <property type="term" value="C:efflux pump complex"/>
    <property type="evidence" value="ECO:0007669"/>
    <property type="project" value="TreeGrafter"/>
</dbReference>
<organism evidence="6 7">
    <name type="scientific">Paraferrimonas sedimenticola</name>
    <dbReference type="NCBI Taxonomy" id="375674"/>
    <lineage>
        <taxon>Bacteria</taxon>
        <taxon>Pseudomonadati</taxon>
        <taxon>Pseudomonadota</taxon>
        <taxon>Gammaproteobacteria</taxon>
        <taxon>Alteromonadales</taxon>
        <taxon>Ferrimonadaceae</taxon>
        <taxon>Paraferrimonas</taxon>
    </lineage>
</organism>
<dbReference type="GO" id="GO:0015562">
    <property type="term" value="F:efflux transmembrane transporter activity"/>
    <property type="evidence" value="ECO:0007669"/>
    <property type="project" value="TreeGrafter"/>
</dbReference>
<dbReference type="InterPro" id="IPR058625">
    <property type="entry name" value="MdtA-like_BSH"/>
</dbReference>
<dbReference type="PANTHER" id="PTHR30469:SF33">
    <property type="entry name" value="SLR1207 PROTEIN"/>
    <property type="match status" value="1"/>
</dbReference>
<dbReference type="InterPro" id="IPR058636">
    <property type="entry name" value="Beta-barrel_YknX"/>
</dbReference>
<keyword evidence="2" id="KW-0175">Coiled coil</keyword>
<dbReference type="RefSeq" id="WP_095504506.1">
    <property type="nucleotide sequence ID" value="NZ_BSNC01000013.1"/>
</dbReference>
<comment type="caution">
    <text evidence="6">The sequence shown here is derived from an EMBL/GenBank/DDBJ whole genome shotgun (WGS) entry which is preliminary data.</text>
</comment>
<evidence type="ECO:0000259" key="5">
    <source>
        <dbReference type="Pfam" id="PF25990"/>
    </source>
</evidence>
<dbReference type="Proteomes" id="UP001161422">
    <property type="component" value="Unassembled WGS sequence"/>
</dbReference>
<keyword evidence="7" id="KW-1185">Reference proteome</keyword>
<feature type="coiled-coil region" evidence="2">
    <location>
        <begin position="116"/>
        <end position="188"/>
    </location>
</feature>
<dbReference type="EMBL" id="BSNC01000013">
    <property type="protein sequence ID" value="GLP98025.1"/>
    <property type="molecule type" value="Genomic_DNA"/>
</dbReference>
<feature type="domain" description="YknX-like beta-barrel" evidence="5">
    <location>
        <begin position="239"/>
        <end position="314"/>
    </location>
</feature>
<dbReference type="AlphaFoldDB" id="A0AA37RYW9"/>
<dbReference type="Pfam" id="PF25990">
    <property type="entry name" value="Beta-barrel_YknX"/>
    <property type="match status" value="1"/>
</dbReference>
<dbReference type="Pfam" id="PF25917">
    <property type="entry name" value="BSH_RND"/>
    <property type="match status" value="1"/>
</dbReference>
<dbReference type="Gene3D" id="2.40.30.170">
    <property type="match status" value="1"/>
</dbReference>
<reference evidence="6" key="2">
    <citation type="submission" date="2023-01" db="EMBL/GenBank/DDBJ databases">
        <title>Draft genome sequence of Paraferrimonas sedimenticola strain NBRC 101628.</title>
        <authorList>
            <person name="Sun Q."/>
            <person name="Mori K."/>
        </authorList>
    </citation>
    <scope>NUCLEOTIDE SEQUENCE</scope>
    <source>
        <strain evidence="6">NBRC 101628</strain>
    </source>
</reference>
<proteinExistence type="inferred from homology"/>
<evidence type="ECO:0000259" key="4">
    <source>
        <dbReference type="Pfam" id="PF25917"/>
    </source>
</evidence>
<dbReference type="PANTHER" id="PTHR30469">
    <property type="entry name" value="MULTIDRUG RESISTANCE PROTEIN MDTA"/>
    <property type="match status" value="1"/>
</dbReference>
<feature type="region of interest" description="Disordered" evidence="3">
    <location>
        <begin position="361"/>
        <end position="382"/>
    </location>
</feature>
<sequence>MNSKLSKFLWLSPIVVAGLAWSFWPSEDDAQNASVSYQTSQVSLGDIRQTISATGSLEAVDDVVIGAQLSGQITKIMVDFNDVVEQGQLLAQIDPSTFEAKVAQASALVLKQEADLKLQGIAIQQAEVNLEQAKRDLRQAQELFTKNHLSQNELDDMASQAKLAELALKQAHAQMDVLQANLASSKASLRQSQIDLDRTEIRAPIDGFVINRTIEAGQTVASSYNTPELFTLAKDLAQMEIHAHIDESDIGFVKLKQSVNFSVDAHPERRFRGQVTQIRQAPQENSGVVSYIVIMQANNPQGLLLPGMTANLTINVDTLHQVQRVPSTALRIGERLGAKQADGRPNLMQTLEQLDLSDEQKAQLQAGMPKRPSTPSSSARNQYRQKISALLKEVLTEEQAQLNRDIRDGKVRFAHLALLENGQPVLTRVQLGISDDEHTAVISPDLGEAHVITSMGRK</sequence>
<dbReference type="SUPFAM" id="SSF111369">
    <property type="entry name" value="HlyD-like secretion proteins"/>
    <property type="match status" value="1"/>
</dbReference>
<evidence type="ECO:0000256" key="3">
    <source>
        <dbReference type="SAM" id="MobiDB-lite"/>
    </source>
</evidence>
<protein>
    <submittedName>
        <fullName evidence="6">RND transporter</fullName>
    </submittedName>
</protein>
<evidence type="ECO:0000256" key="1">
    <source>
        <dbReference type="ARBA" id="ARBA00009477"/>
    </source>
</evidence>
<evidence type="ECO:0000313" key="6">
    <source>
        <dbReference type="EMBL" id="GLP98025.1"/>
    </source>
</evidence>
<dbReference type="InterPro" id="IPR006143">
    <property type="entry name" value="RND_pump_MFP"/>
</dbReference>
<reference evidence="6" key="1">
    <citation type="journal article" date="2014" name="Int. J. Syst. Evol. Microbiol.">
        <title>Complete genome sequence of Corynebacterium casei LMG S-19264T (=DSM 44701T), isolated from a smear-ripened cheese.</title>
        <authorList>
            <consortium name="US DOE Joint Genome Institute (JGI-PGF)"/>
            <person name="Walter F."/>
            <person name="Albersmeier A."/>
            <person name="Kalinowski J."/>
            <person name="Ruckert C."/>
        </authorList>
    </citation>
    <scope>NUCLEOTIDE SEQUENCE</scope>
    <source>
        <strain evidence="6">NBRC 101628</strain>
    </source>
</reference>
<feature type="domain" description="Multidrug resistance protein MdtA-like barrel-sandwich hybrid" evidence="4">
    <location>
        <begin position="63"/>
        <end position="227"/>
    </location>
</feature>